<sequence length="74" mass="8944">MKKSFYHYALTFRGGDWNDNKVRFAESMFIDHGFPKMSEDFQELSDYIEMQSDEYLTTEAFDSLWALYELKFQC</sequence>
<dbReference type="HAMAP" id="MF_01538">
    <property type="entry name" value="UPF0346"/>
    <property type="match status" value="1"/>
</dbReference>
<organism evidence="3 4">
    <name type="scientific">Solibacillus palustris</name>
    <dbReference type="NCBI Taxonomy" id="2908203"/>
    <lineage>
        <taxon>Bacteria</taxon>
        <taxon>Bacillati</taxon>
        <taxon>Bacillota</taxon>
        <taxon>Bacilli</taxon>
        <taxon>Bacillales</taxon>
        <taxon>Caryophanaceae</taxon>
        <taxon>Solibacillus</taxon>
    </lineage>
</organism>
<feature type="domain" description="YozE SAM-like" evidence="2">
    <location>
        <begin position="4"/>
        <end position="69"/>
    </location>
</feature>
<dbReference type="InterPro" id="IPR036806">
    <property type="entry name" value="YozE_SAM-like_sf"/>
</dbReference>
<evidence type="ECO:0000313" key="4">
    <source>
        <dbReference type="Proteomes" id="UP001316087"/>
    </source>
</evidence>
<dbReference type="InterPro" id="IPR010673">
    <property type="entry name" value="UPF0346"/>
</dbReference>
<dbReference type="InterPro" id="IPR023089">
    <property type="entry name" value="YozE_SAM-like"/>
</dbReference>
<protein>
    <recommendedName>
        <fullName evidence="1">UPF0346 protein LZ480_11945</fullName>
    </recommendedName>
</protein>
<proteinExistence type="inferred from homology"/>
<dbReference type="Proteomes" id="UP001316087">
    <property type="component" value="Unassembled WGS sequence"/>
</dbReference>
<comment type="similarity">
    <text evidence="1">Belongs to the UPF0346 family.</text>
</comment>
<dbReference type="Pfam" id="PF06855">
    <property type="entry name" value="YozE_SAM_like"/>
    <property type="match status" value="1"/>
</dbReference>
<dbReference type="NCBIfam" id="NF010193">
    <property type="entry name" value="PRK13672.1"/>
    <property type="match status" value="1"/>
</dbReference>
<reference evidence="3 4" key="1">
    <citation type="submission" date="2022-03" db="EMBL/GenBank/DDBJ databases">
        <authorList>
            <person name="Jo J.-H."/>
            <person name="Im W.-T."/>
        </authorList>
    </citation>
    <scope>NUCLEOTIDE SEQUENCE [LARGE SCALE GENOMIC DNA]</scope>
    <source>
        <strain evidence="3 4">MA9</strain>
    </source>
</reference>
<gene>
    <name evidence="3" type="ORF">LZ480_11945</name>
</gene>
<dbReference type="EMBL" id="JAKZFC010000004">
    <property type="protein sequence ID" value="MCH7322604.1"/>
    <property type="molecule type" value="Genomic_DNA"/>
</dbReference>
<dbReference type="Gene3D" id="1.10.150.260">
    <property type="entry name" value="YozE SAM-like"/>
    <property type="match status" value="1"/>
</dbReference>
<evidence type="ECO:0000313" key="3">
    <source>
        <dbReference type="EMBL" id="MCH7322604.1"/>
    </source>
</evidence>
<comment type="caution">
    <text evidence="3">The sequence shown here is derived from an EMBL/GenBank/DDBJ whole genome shotgun (WGS) entry which is preliminary data.</text>
</comment>
<evidence type="ECO:0000259" key="2">
    <source>
        <dbReference type="Pfam" id="PF06855"/>
    </source>
</evidence>
<evidence type="ECO:0000256" key="1">
    <source>
        <dbReference type="HAMAP-Rule" id="MF_01538"/>
    </source>
</evidence>
<name>A0ABS9UE63_9BACL</name>
<accession>A0ABS9UE63</accession>
<dbReference type="RefSeq" id="WP_241369671.1">
    <property type="nucleotide sequence ID" value="NZ_JAKZFC010000004.1"/>
</dbReference>
<keyword evidence="4" id="KW-1185">Reference proteome</keyword>
<dbReference type="SUPFAM" id="SSF140652">
    <property type="entry name" value="YozE-like"/>
    <property type="match status" value="1"/>
</dbReference>